<dbReference type="Proteomes" id="UP000224915">
    <property type="component" value="Unassembled WGS sequence"/>
</dbReference>
<organism evidence="2 3">
    <name type="scientific">Serinibacter salmoneus</name>
    <dbReference type="NCBI Taxonomy" id="556530"/>
    <lineage>
        <taxon>Bacteria</taxon>
        <taxon>Bacillati</taxon>
        <taxon>Actinomycetota</taxon>
        <taxon>Actinomycetes</taxon>
        <taxon>Micrococcales</taxon>
        <taxon>Beutenbergiaceae</taxon>
        <taxon>Serinibacter</taxon>
    </lineage>
</organism>
<name>A0A2A9CXF5_9MICO</name>
<evidence type="ECO:0000256" key="1">
    <source>
        <dbReference type="SAM" id="MobiDB-lite"/>
    </source>
</evidence>
<feature type="region of interest" description="Disordered" evidence="1">
    <location>
        <begin position="24"/>
        <end position="44"/>
    </location>
</feature>
<proteinExistence type="predicted"/>
<protein>
    <submittedName>
        <fullName evidence="2">Uncharacterized protein</fullName>
    </submittedName>
</protein>
<gene>
    <name evidence="2" type="ORF">ATL40_0637</name>
</gene>
<dbReference type="AlphaFoldDB" id="A0A2A9CXF5"/>
<comment type="caution">
    <text evidence="2">The sequence shown here is derived from an EMBL/GenBank/DDBJ whole genome shotgun (WGS) entry which is preliminary data.</text>
</comment>
<dbReference type="EMBL" id="PDJD01000001">
    <property type="protein sequence ID" value="PFG19083.1"/>
    <property type="molecule type" value="Genomic_DNA"/>
</dbReference>
<dbReference type="OrthoDB" id="4762866at2"/>
<reference evidence="2 3" key="1">
    <citation type="submission" date="2017-10" db="EMBL/GenBank/DDBJ databases">
        <title>Sequencing the genomes of 1000 actinobacteria strains.</title>
        <authorList>
            <person name="Klenk H.-P."/>
        </authorList>
    </citation>
    <scope>NUCLEOTIDE SEQUENCE [LARGE SCALE GENOMIC DNA]</scope>
    <source>
        <strain evidence="2 3">DSM 21801</strain>
    </source>
</reference>
<evidence type="ECO:0000313" key="2">
    <source>
        <dbReference type="EMBL" id="PFG19083.1"/>
    </source>
</evidence>
<keyword evidence="3" id="KW-1185">Reference proteome</keyword>
<evidence type="ECO:0000313" key="3">
    <source>
        <dbReference type="Proteomes" id="UP000224915"/>
    </source>
</evidence>
<sequence length="294" mass="31595">MPRRLTLSSARALLVALGVGERRLPTAPPAAPAARDTASVRRSALAPPQRRLAVNLTRSSRVGPLRWSETLVAQTTPQTCGASSLLLLAALGDPVLAAWLTTGRRIGSQPPPELARLPLAQLEAPSVQERIAVAERRVFEQVRSRALGPFSWPARWGTPPWAAARQARYPGVTYRHTPVNDRDVAQARTILQAVKAATRAGIPVLLYTGGDLSSSPAAALPRHVVLALPWRRDLPSLRIFEPGSGRIREVTVESLLARERPMAALGNWTHVVWAVLPSSVFPGGEAPGGERGSE</sequence>
<accession>A0A2A9CXF5</accession>
<dbReference type="RefSeq" id="WP_098468272.1">
    <property type="nucleotide sequence ID" value="NZ_PDJD01000001.1"/>
</dbReference>